<evidence type="ECO:0000313" key="2">
    <source>
        <dbReference type="Proteomes" id="UP001281203"/>
    </source>
</evidence>
<keyword evidence="2" id="KW-1185">Reference proteome</keyword>
<dbReference type="RefSeq" id="WP_317065844.1">
    <property type="nucleotide sequence ID" value="NZ_WBKO01000003.1"/>
</dbReference>
<sequence length="88" mass="10231">MREQILVDREQQEAMRGRVREAIAGGETYDEIRKALKDLGFQAKEDNPALGLWENPEHELFVMVHMDPQTGRLRDSDVRTFEETEGDE</sequence>
<name>A0ABU3X5L5_9EURY</name>
<comment type="caution">
    <text evidence="1">The sequence shown here is derived from an EMBL/GenBank/DDBJ whole genome shotgun (WGS) entry which is preliminary data.</text>
</comment>
<proteinExistence type="predicted"/>
<evidence type="ECO:0000313" key="1">
    <source>
        <dbReference type="EMBL" id="MDV2482721.1"/>
    </source>
</evidence>
<organism evidence="1 2">
    <name type="scientific">Methanoculleus caldifontis</name>
    <dbReference type="NCBI Taxonomy" id="2651577"/>
    <lineage>
        <taxon>Archaea</taxon>
        <taxon>Methanobacteriati</taxon>
        <taxon>Methanobacteriota</taxon>
        <taxon>Stenosarchaea group</taxon>
        <taxon>Methanomicrobia</taxon>
        <taxon>Methanomicrobiales</taxon>
        <taxon>Methanomicrobiaceae</taxon>
        <taxon>Methanoculleus</taxon>
    </lineage>
</organism>
<protein>
    <recommendedName>
        <fullName evidence="3">PepSY domain-containing protein</fullName>
    </recommendedName>
</protein>
<dbReference type="EMBL" id="WBKO01000003">
    <property type="protein sequence ID" value="MDV2482721.1"/>
    <property type="molecule type" value="Genomic_DNA"/>
</dbReference>
<accession>A0ABU3X5L5</accession>
<gene>
    <name evidence="1" type="ORF">F8E02_12085</name>
</gene>
<reference evidence="1 2" key="1">
    <citation type="submission" date="2019-10" db="EMBL/GenBank/DDBJ databases">
        <title>Isolation and characterization of Methanoculleus sp. Wushi-C6 from a hot spring well.</title>
        <authorList>
            <person name="Chen S.-C."/>
            <person name="Lan Z.-H."/>
            <person name="You Y.-T."/>
            <person name="Lai M.-C."/>
        </authorList>
    </citation>
    <scope>NUCLEOTIDE SEQUENCE [LARGE SCALE GENOMIC DNA]</scope>
    <source>
        <strain evidence="1 2">Wushi-C6</strain>
    </source>
</reference>
<evidence type="ECO:0008006" key="3">
    <source>
        <dbReference type="Google" id="ProtNLM"/>
    </source>
</evidence>
<dbReference type="Proteomes" id="UP001281203">
    <property type="component" value="Unassembled WGS sequence"/>
</dbReference>